<comment type="caution">
    <text evidence="1">The sequence shown here is derived from an EMBL/GenBank/DDBJ whole genome shotgun (WGS) entry which is preliminary data.</text>
</comment>
<organism evidence="1 2">
    <name type="scientific">Candidatus Entotheonella gemina</name>
    <dbReference type="NCBI Taxonomy" id="1429439"/>
    <lineage>
        <taxon>Bacteria</taxon>
        <taxon>Pseudomonadati</taxon>
        <taxon>Nitrospinota/Tectimicrobiota group</taxon>
        <taxon>Candidatus Tectimicrobiota</taxon>
        <taxon>Candidatus Entotheonellia</taxon>
        <taxon>Candidatus Entotheonellales</taxon>
        <taxon>Candidatus Entotheonellaceae</taxon>
        <taxon>Candidatus Entotheonella</taxon>
    </lineage>
</organism>
<accession>W4LAI2</accession>
<protein>
    <submittedName>
        <fullName evidence="1">Uncharacterized protein</fullName>
    </submittedName>
</protein>
<proteinExistence type="predicted"/>
<gene>
    <name evidence="1" type="ORF">ETSY2_48915</name>
</gene>
<dbReference type="AlphaFoldDB" id="W4LAI2"/>
<dbReference type="EMBL" id="AZHX01002383">
    <property type="protein sequence ID" value="ETW94929.1"/>
    <property type="molecule type" value="Genomic_DNA"/>
</dbReference>
<sequence>MKLSYSLAIQNNTNELLTVEICQAIRGTWSGATIPKFGDSVSKQGSALWSMAGENQIMGSMTLGTTKGYISFYWDLSIYQPLAQEVSVPVSLHATSELNRSDFQFPVLIFTLYPEDRSPIHADYGSSVEADRHVVKKVNCSRIA</sequence>
<name>W4LAI2_9BACT</name>
<dbReference type="Proteomes" id="UP000019140">
    <property type="component" value="Unassembled WGS sequence"/>
</dbReference>
<reference evidence="1 2" key="1">
    <citation type="journal article" date="2014" name="Nature">
        <title>An environmental bacterial taxon with a large and distinct metabolic repertoire.</title>
        <authorList>
            <person name="Wilson M.C."/>
            <person name="Mori T."/>
            <person name="Ruckert C."/>
            <person name="Uria A.R."/>
            <person name="Helf M.J."/>
            <person name="Takada K."/>
            <person name="Gernert C."/>
            <person name="Steffens U.A."/>
            <person name="Heycke N."/>
            <person name="Schmitt S."/>
            <person name="Rinke C."/>
            <person name="Helfrich E.J."/>
            <person name="Brachmann A.O."/>
            <person name="Gurgui C."/>
            <person name="Wakimoto T."/>
            <person name="Kracht M."/>
            <person name="Crusemann M."/>
            <person name="Hentschel U."/>
            <person name="Abe I."/>
            <person name="Matsunaga S."/>
            <person name="Kalinowski J."/>
            <person name="Takeyama H."/>
            <person name="Piel J."/>
        </authorList>
    </citation>
    <scope>NUCLEOTIDE SEQUENCE [LARGE SCALE GENOMIC DNA]</scope>
    <source>
        <strain evidence="2">TSY2</strain>
    </source>
</reference>
<dbReference type="HOGENOM" id="CLU_1792944_0_0_7"/>
<keyword evidence="2" id="KW-1185">Reference proteome</keyword>
<evidence type="ECO:0000313" key="2">
    <source>
        <dbReference type="Proteomes" id="UP000019140"/>
    </source>
</evidence>
<evidence type="ECO:0000313" key="1">
    <source>
        <dbReference type="EMBL" id="ETW94929.1"/>
    </source>
</evidence>